<gene>
    <name evidence="8" type="ORF">SAMN05421693_11374</name>
</gene>
<dbReference type="Gene3D" id="3.30.200.100">
    <property type="entry name" value="MucB/RseB, C-terminal domain"/>
    <property type="match status" value="1"/>
</dbReference>
<dbReference type="InterPro" id="IPR033434">
    <property type="entry name" value="MucB/RseB_N"/>
</dbReference>
<dbReference type="STRING" id="867345.SAMN05421693_11374"/>
<accession>A0A1H9CF65</accession>
<sequence>MGWRLGQACLAALLVTVTPVAASEQVTAEALLRQMAQAVDELNYEGTFVFAHDHRMETLHIIHARSEQGSRERLVALTGYPREIIKDAESIICVRPDHLDPALCLDPGKSLLGLPGVLPIRQGLDGLKDSYRLRLGPVRRVAGLSCREVAIVPRDHFRYGHQFCIHEPTGMLLKARLLSREGRIFEQLMFTRIEFPSQVDEARFQPEMQEQGMVARPMETAPAETHMMPFDPQWQVGQMPPGFHVTGISKRVMAASPHPVQHMILSDGLATVSVFITRTDTPHERLSGMTRSGALHVVALPWDEYQVTALGEVPEATVRLIAESVFRDGENMQ</sequence>
<evidence type="ECO:0000259" key="7">
    <source>
        <dbReference type="Pfam" id="PF17188"/>
    </source>
</evidence>
<evidence type="ECO:0000256" key="5">
    <source>
        <dbReference type="SAM" id="SignalP"/>
    </source>
</evidence>
<evidence type="ECO:0000256" key="3">
    <source>
        <dbReference type="ARBA" id="ARBA00022729"/>
    </source>
</evidence>
<dbReference type="Gene3D" id="2.50.20.10">
    <property type="entry name" value="Lipoprotein localisation LolA/LolB/LppX"/>
    <property type="match status" value="1"/>
</dbReference>
<keyword evidence="3 5" id="KW-0732">Signal</keyword>
<dbReference type="AlphaFoldDB" id="A0A1H9CF65"/>
<dbReference type="InterPro" id="IPR005588">
    <property type="entry name" value="MucB_RseB"/>
</dbReference>
<dbReference type="Proteomes" id="UP000199496">
    <property type="component" value="Unassembled WGS sequence"/>
</dbReference>
<feature type="domain" description="MucB/RseB C-terminal" evidence="7">
    <location>
        <begin position="232"/>
        <end position="325"/>
    </location>
</feature>
<evidence type="ECO:0000256" key="4">
    <source>
        <dbReference type="ARBA" id="ARBA00022764"/>
    </source>
</evidence>
<dbReference type="Pfam" id="PF17188">
    <property type="entry name" value="MucB_RseB_C"/>
    <property type="match status" value="1"/>
</dbReference>
<dbReference type="Pfam" id="PF03888">
    <property type="entry name" value="MucB_RseB"/>
    <property type="match status" value="1"/>
</dbReference>
<dbReference type="InterPro" id="IPR038484">
    <property type="entry name" value="MucB/RseB_C_sf"/>
</dbReference>
<dbReference type="PANTHER" id="PTHR38782">
    <property type="match status" value="1"/>
</dbReference>
<reference evidence="8 9" key="1">
    <citation type="submission" date="2016-10" db="EMBL/GenBank/DDBJ databases">
        <authorList>
            <person name="de Groot N.N."/>
        </authorList>
    </citation>
    <scope>NUCLEOTIDE SEQUENCE [LARGE SCALE GENOMIC DNA]</scope>
    <source>
        <strain evidence="8 9">B7-7</strain>
    </source>
</reference>
<evidence type="ECO:0000256" key="2">
    <source>
        <dbReference type="ARBA" id="ARBA00008150"/>
    </source>
</evidence>
<evidence type="ECO:0000313" key="8">
    <source>
        <dbReference type="EMBL" id="SEP99802.1"/>
    </source>
</evidence>
<keyword evidence="4" id="KW-0574">Periplasm</keyword>
<feature type="chain" id="PRO_5011565617" evidence="5">
    <location>
        <begin position="23"/>
        <end position="333"/>
    </location>
</feature>
<dbReference type="GO" id="GO:0030288">
    <property type="term" value="C:outer membrane-bounded periplasmic space"/>
    <property type="evidence" value="ECO:0007669"/>
    <property type="project" value="TreeGrafter"/>
</dbReference>
<evidence type="ECO:0000256" key="1">
    <source>
        <dbReference type="ARBA" id="ARBA00004418"/>
    </source>
</evidence>
<dbReference type="GO" id="GO:0045152">
    <property type="term" value="F:antisigma factor binding"/>
    <property type="evidence" value="ECO:0007669"/>
    <property type="project" value="TreeGrafter"/>
</dbReference>
<comment type="similarity">
    <text evidence="2">Belongs to the RseB family.</text>
</comment>
<evidence type="ECO:0000259" key="6">
    <source>
        <dbReference type="Pfam" id="PF03888"/>
    </source>
</evidence>
<dbReference type="InterPro" id="IPR033436">
    <property type="entry name" value="MucB/RseB_C"/>
</dbReference>
<dbReference type="PANTHER" id="PTHR38782:SF1">
    <property type="entry name" value="SIGMA-E FACTOR REGULATORY PROTEIN RSEB"/>
    <property type="match status" value="1"/>
</dbReference>
<dbReference type="RefSeq" id="WP_162273514.1">
    <property type="nucleotide sequence ID" value="NZ_FOFO01000013.1"/>
</dbReference>
<proteinExistence type="inferred from homology"/>
<name>A0A1H9CF65_9GAMM</name>
<organism evidence="8 9">
    <name type="scientific">Ectothiorhodospira magna</name>
    <dbReference type="NCBI Taxonomy" id="867345"/>
    <lineage>
        <taxon>Bacteria</taxon>
        <taxon>Pseudomonadati</taxon>
        <taxon>Pseudomonadota</taxon>
        <taxon>Gammaproteobacteria</taxon>
        <taxon>Chromatiales</taxon>
        <taxon>Ectothiorhodospiraceae</taxon>
        <taxon>Ectothiorhodospira</taxon>
    </lineage>
</organism>
<protein>
    <submittedName>
        <fullName evidence="8">Sigma-E factor negative regulatory protein RseB</fullName>
    </submittedName>
</protein>
<evidence type="ECO:0000313" key="9">
    <source>
        <dbReference type="Proteomes" id="UP000199496"/>
    </source>
</evidence>
<keyword evidence="9" id="KW-1185">Reference proteome</keyword>
<feature type="domain" description="MucB/RseB N-terminal" evidence="6">
    <location>
        <begin position="28"/>
        <end position="208"/>
    </location>
</feature>
<dbReference type="EMBL" id="FOFO01000013">
    <property type="protein sequence ID" value="SEP99802.1"/>
    <property type="molecule type" value="Genomic_DNA"/>
</dbReference>
<dbReference type="GO" id="GO:0032885">
    <property type="term" value="P:regulation of polysaccharide biosynthetic process"/>
    <property type="evidence" value="ECO:0007669"/>
    <property type="project" value="TreeGrafter"/>
</dbReference>
<comment type="subcellular location">
    <subcellularLocation>
        <location evidence="1">Periplasm</location>
    </subcellularLocation>
</comment>
<dbReference type="CDD" id="cd16327">
    <property type="entry name" value="RseB"/>
    <property type="match status" value="1"/>
</dbReference>
<dbReference type="OrthoDB" id="7067274at2"/>
<feature type="signal peptide" evidence="5">
    <location>
        <begin position="1"/>
        <end position="22"/>
    </location>
</feature>
<dbReference type="PIRSF" id="PIRSF005427">
    <property type="entry name" value="RseB"/>
    <property type="match status" value="1"/>
</dbReference>